<dbReference type="Proteomes" id="UP001150569">
    <property type="component" value="Unassembled WGS sequence"/>
</dbReference>
<evidence type="ECO:0000256" key="1">
    <source>
        <dbReference type="SAM" id="Phobius"/>
    </source>
</evidence>
<gene>
    <name evidence="5" type="ORF">IWQ60_012467</name>
</gene>
<evidence type="ECO:0000256" key="2">
    <source>
        <dbReference type="SAM" id="SignalP"/>
    </source>
</evidence>
<keyword evidence="1" id="KW-0472">Membrane</keyword>
<comment type="caution">
    <text evidence="5">The sequence shown here is derived from an EMBL/GenBank/DDBJ whole genome shotgun (WGS) entry which is preliminary data.</text>
</comment>
<reference evidence="5" key="1">
    <citation type="submission" date="2022-07" db="EMBL/GenBank/DDBJ databases">
        <title>Phylogenomic reconstructions and comparative analyses of Kickxellomycotina fungi.</title>
        <authorList>
            <person name="Reynolds N.K."/>
            <person name="Stajich J.E."/>
            <person name="Barry K."/>
            <person name="Grigoriev I.V."/>
            <person name="Crous P."/>
            <person name="Smith M.E."/>
        </authorList>
    </citation>
    <scope>NUCLEOTIDE SEQUENCE</scope>
    <source>
        <strain evidence="5">RSA 861</strain>
    </source>
</reference>
<dbReference type="Pfam" id="PF10348">
    <property type="entry name" value="DUF2427"/>
    <property type="match status" value="1"/>
</dbReference>
<dbReference type="InterPro" id="IPR018827">
    <property type="entry name" value="YTP1_C"/>
</dbReference>
<keyword evidence="6" id="KW-1185">Reference proteome</keyword>
<evidence type="ECO:0000259" key="3">
    <source>
        <dbReference type="Pfam" id="PF10348"/>
    </source>
</evidence>
<protein>
    <recommendedName>
        <fullName evidence="7">Cytochrome b561 domain-containing protein</fullName>
    </recommendedName>
</protein>
<dbReference type="InterPro" id="IPR018825">
    <property type="entry name" value="DUF2427"/>
</dbReference>
<dbReference type="CDD" id="cd08760">
    <property type="entry name" value="Cyt_b561_FRRS1_like"/>
    <property type="match status" value="1"/>
</dbReference>
<dbReference type="EMBL" id="JANBPT010001963">
    <property type="protein sequence ID" value="KAJ1904328.1"/>
    <property type="molecule type" value="Genomic_DNA"/>
</dbReference>
<proteinExistence type="predicted"/>
<accession>A0A9W7ZM66</accession>
<feature type="transmembrane region" description="Helical" evidence="1">
    <location>
        <begin position="106"/>
        <end position="123"/>
    </location>
</feature>
<dbReference type="PANTHER" id="PTHR31685:SF2">
    <property type="entry name" value="PROTEIN YTP1"/>
    <property type="match status" value="1"/>
</dbReference>
<name>A0A9W7ZM66_9FUNG</name>
<dbReference type="OrthoDB" id="4137487at2759"/>
<feature type="transmembrane region" description="Helical" evidence="1">
    <location>
        <begin position="40"/>
        <end position="61"/>
    </location>
</feature>
<feature type="transmembrane region" description="Helical" evidence="1">
    <location>
        <begin position="144"/>
        <end position="165"/>
    </location>
</feature>
<feature type="transmembrane region" description="Helical" evidence="1">
    <location>
        <begin position="68"/>
        <end position="86"/>
    </location>
</feature>
<dbReference type="PANTHER" id="PTHR31685">
    <property type="entry name" value="INTEGRAL MEMBRANE PROTEIN (AFU_ORTHOLOGUE AFUA_6G12730)-RELATED"/>
    <property type="match status" value="1"/>
</dbReference>
<feature type="transmembrane region" description="Helical" evidence="1">
    <location>
        <begin position="177"/>
        <end position="201"/>
    </location>
</feature>
<feature type="domain" description="Protein YTP1-like C-terminal" evidence="4">
    <location>
        <begin position="153"/>
        <end position="405"/>
    </location>
</feature>
<dbReference type="AlphaFoldDB" id="A0A9W7ZM66"/>
<feature type="chain" id="PRO_5040891075" description="Cytochrome b561 domain-containing protein" evidence="2">
    <location>
        <begin position="21"/>
        <end position="514"/>
    </location>
</feature>
<feature type="transmembrane region" description="Helical" evidence="1">
    <location>
        <begin position="249"/>
        <end position="265"/>
    </location>
</feature>
<dbReference type="Gene3D" id="1.20.120.1770">
    <property type="match status" value="1"/>
</dbReference>
<keyword evidence="1" id="KW-0812">Transmembrane</keyword>
<evidence type="ECO:0000259" key="4">
    <source>
        <dbReference type="Pfam" id="PF10355"/>
    </source>
</evidence>
<keyword evidence="1" id="KW-1133">Transmembrane helix</keyword>
<organism evidence="5 6">
    <name type="scientific">Tieghemiomyces parasiticus</name>
    <dbReference type="NCBI Taxonomy" id="78921"/>
    <lineage>
        <taxon>Eukaryota</taxon>
        <taxon>Fungi</taxon>
        <taxon>Fungi incertae sedis</taxon>
        <taxon>Zoopagomycota</taxon>
        <taxon>Kickxellomycotina</taxon>
        <taxon>Dimargaritomycetes</taxon>
        <taxon>Dimargaritales</taxon>
        <taxon>Dimargaritaceae</taxon>
        <taxon>Tieghemiomyces</taxon>
    </lineage>
</organism>
<feature type="transmembrane region" description="Helical" evidence="1">
    <location>
        <begin position="385"/>
        <end position="405"/>
    </location>
</feature>
<feature type="transmembrane region" description="Helical" evidence="1">
    <location>
        <begin position="300"/>
        <end position="320"/>
    </location>
</feature>
<evidence type="ECO:0008006" key="7">
    <source>
        <dbReference type="Google" id="ProtNLM"/>
    </source>
</evidence>
<sequence length="514" mass="56746">MITTATLVLASLLLATGAQAHEGHHHNANMSFSSDIDTRLWLHVVFMGLAYGVLFPVGTVLGLVKHRFHVPVQSLGFALVVVGYFLGHYHQGRMYGENAHVDFSRFVLLTLFIQVGCGVYLKLHLERYMKRDYLRPIIKAVHRYIGLATTLIAWVQILLGFIALTGFCYADHFGQCLAHFIMGSSFVWYGVWLLFCLTLAGPWLRSKGRSPEFYDSAMILVWGIVNTFTEHRWDEAWNHKDLQHTAMGILWWAGGLVGVVMTWRLPATSRSMIPSLVILFTGIAMGSHQQHTEFSTKFHAYFGGALCIAALTRIIELFLLSSSPAAAAIDDEPIRYGRGSLKPRHPFQYVPTFFLVLSGTLFMSAQEESIQNLLDMGVDPASYGLLIVSVAFFLFLVAYSLMIMYRALAPASTDLGYHAVLDSGEDPHFHDPASGTYSSRYAGAAVASTSSATATGVHSYSGAEAHVQTIFDVLESNSSSFDEEDPRSAVTLREEVEMGAMGASRSPHGGQLEK</sequence>
<keyword evidence="2" id="KW-0732">Signal</keyword>
<feature type="signal peptide" evidence="2">
    <location>
        <begin position="1"/>
        <end position="20"/>
    </location>
</feature>
<feature type="transmembrane region" description="Helical" evidence="1">
    <location>
        <begin position="347"/>
        <end position="365"/>
    </location>
</feature>
<evidence type="ECO:0000313" key="5">
    <source>
        <dbReference type="EMBL" id="KAJ1904328.1"/>
    </source>
</evidence>
<dbReference type="Pfam" id="PF10355">
    <property type="entry name" value="Ytp1"/>
    <property type="match status" value="1"/>
</dbReference>
<evidence type="ECO:0000313" key="6">
    <source>
        <dbReference type="Proteomes" id="UP001150569"/>
    </source>
</evidence>
<feature type="domain" description="DUF2427" evidence="3">
    <location>
        <begin position="28"/>
        <end position="124"/>
    </location>
</feature>